<dbReference type="PROSITE" id="PS51257">
    <property type="entry name" value="PROKAR_LIPOPROTEIN"/>
    <property type="match status" value="1"/>
</dbReference>
<dbReference type="RefSeq" id="WP_190894184.1">
    <property type="nucleotide sequence ID" value="NZ_JACJTE010000035.1"/>
</dbReference>
<gene>
    <name evidence="2" type="ORF">H6G95_24615</name>
</gene>
<feature type="transmembrane region" description="Helical" evidence="1">
    <location>
        <begin position="141"/>
        <end position="158"/>
    </location>
</feature>
<proteinExistence type="predicted"/>
<evidence type="ECO:0000256" key="1">
    <source>
        <dbReference type="SAM" id="Phobius"/>
    </source>
</evidence>
<feature type="transmembrane region" description="Helical" evidence="1">
    <location>
        <begin position="88"/>
        <end position="109"/>
    </location>
</feature>
<feature type="transmembrane region" description="Helical" evidence="1">
    <location>
        <begin position="170"/>
        <end position="200"/>
    </location>
</feature>
<keyword evidence="1" id="KW-1133">Transmembrane helix</keyword>
<accession>A0ABR8F244</accession>
<keyword evidence="1" id="KW-0812">Transmembrane</keyword>
<name>A0ABR8F244_NOSLI</name>
<feature type="transmembrane region" description="Helical" evidence="1">
    <location>
        <begin position="368"/>
        <end position="386"/>
    </location>
</feature>
<feature type="transmembrane region" description="Helical" evidence="1">
    <location>
        <begin position="261"/>
        <end position="284"/>
    </location>
</feature>
<sequence length="549" mass="64411">MSTDKKKLISQNNEYIIPLFAIVSLLISCIILSEKKYFWNDELYSYYFLADQSFSHMMAAFSDKINNTPPLYFLLGWLWARVFGSTEISLRLFSSLGICIAYVLVWVTLRRTYNFWSTNIGSLSIFFTSELIISQNAEARMYGLFLAICAWAFLQFDINNRSEKISWSIIISNICIHAALVNTHLYGFFYSGAIIFAQIVRDRYFQILRPKIYLCIILSWVSIIPYIPAFLNQADAGKPRAWIPIPTFQDLISFLTFSRSWFSKIFIILILIIIFVWQFLIYKSDKTRAYKVSFKNNQKLKAEKSLLIFAYSFLAVPVLVWIISQNFKPIFWDRYMIPNTLSWSILLAHLTSCIFVNSKSNQKRTYKNSVFLLTLTTILIFTPVIYAKVFPKDQLPGFNDKKYGHKDLPIVTQFSNNFLTRLHYSPDRNRYFFILDRQAALDKASGLFGSQEYKHLDALKRNYPALFNNQILKSEEFLNMYNRFLVLDDINYDQKCPLEVKGLEKADKWENMHCPRWVEMRILNNPDYKLTHLGDIDAKALLLVEKQKF</sequence>
<organism evidence="2 3">
    <name type="scientific">Nostoc linckia FACHB-391</name>
    <dbReference type="NCBI Taxonomy" id="2692906"/>
    <lineage>
        <taxon>Bacteria</taxon>
        <taxon>Bacillati</taxon>
        <taxon>Cyanobacteriota</taxon>
        <taxon>Cyanophyceae</taxon>
        <taxon>Nostocales</taxon>
        <taxon>Nostocaceae</taxon>
        <taxon>Nostoc</taxon>
    </lineage>
</organism>
<keyword evidence="1" id="KW-0472">Membrane</keyword>
<evidence type="ECO:0000313" key="3">
    <source>
        <dbReference type="Proteomes" id="UP000604661"/>
    </source>
</evidence>
<reference evidence="2 3" key="1">
    <citation type="journal article" date="2020" name="ISME J.">
        <title>Comparative genomics reveals insights into cyanobacterial evolution and habitat adaptation.</title>
        <authorList>
            <person name="Chen M.Y."/>
            <person name="Teng W.K."/>
            <person name="Zhao L."/>
            <person name="Hu C.X."/>
            <person name="Zhou Y.K."/>
            <person name="Han B.P."/>
            <person name="Song L.R."/>
            <person name="Shu W.S."/>
        </authorList>
    </citation>
    <scope>NUCLEOTIDE SEQUENCE [LARGE SCALE GENOMIC DNA]</scope>
    <source>
        <strain evidence="2 3">FACHB-391</strain>
    </source>
</reference>
<keyword evidence="3" id="KW-1185">Reference proteome</keyword>
<evidence type="ECO:0000313" key="2">
    <source>
        <dbReference type="EMBL" id="MBD2563736.1"/>
    </source>
</evidence>
<dbReference type="EMBL" id="JACJTE010000035">
    <property type="protein sequence ID" value="MBD2563736.1"/>
    <property type="molecule type" value="Genomic_DNA"/>
</dbReference>
<feature type="transmembrane region" description="Helical" evidence="1">
    <location>
        <begin position="335"/>
        <end position="356"/>
    </location>
</feature>
<feature type="transmembrane region" description="Helical" evidence="1">
    <location>
        <begin position="305"/>
        <end position="323"/>
    </location>
</feature>
<feature type="transmembrane region" description="Helical" evidence="1">
    <location>
        <begin position="15"/>
        <end position="33"/>
    </location>
</feature>
<dbReference type="Proteomes" id="UP000604661">
    <property type="component" value="Unassembled WGS sequence"/>
</dbReference>
<comment type="caution">
    <text evidence="2">The sequence shown here is derived from an EMBL/GenBank/DDBJ whole genome shotgun (WGS) entry which is preliminary data.</text>
</comment>
<feature type="transmembrane region" description="Helical" evidence="1">
    <location>
        <begin position="212"/>
        <end position="231"/>
    </location>
</feature>
<protein>
    <submittedName>
        <fullName evidence="2">Glycosyltransferase family 39 protein</fullName>
    </submittedName>
</protein>
<feature type="transmembrane region" description="Helical" evidence="1">
    <location>
        <begin position="115"/>
        <end position="134"/>
    </location>
</feature>